<dbReference type="InterPro" id="IPR011990">
    <property type="entry name" value="TPR-like_helical_dom_sf"/>
</dbReference>
<feature type="domain" description="NB-ARC" evidence="2">
    <location>
        <begin position="110"/>
        <end position="242"/>
    </location>
</feature>
<dbReference type="RefSeq" id="WP_052387295.1">
    <property type="nucleotide sequence ID" value="NZ_CP073767.1"/>
</dbReference>
<dbReference type="Pfam" id="PF13374">
    <property type="entry name" value="TPR_10"/>
    <property type="match status" value="3"/>
</dbReference>
<dbReference type="OrthoDB" id="3210382at2"/>
<name>A0A9Q9IMI2_9ACTN</name>
<accession>A0A9Q9IMI2</accession>
<dbReference type="Proteomes" id="UP001058003">
    <property type="component" value="Chromosome"/>
</dbReference>
<dbReference type="InterPro" id="IPR002182">
    <property type="entry name" value="NB-ARC"/>
</dbReference>
<dbReference type="InterPro" id="IPR027417">
    <property type="entry name" value="P-loop_NTPase"/>
</dbReference>
<keyword evidence="4" id="KW-1185">Reference proteome</keyword>
<sequence>MTDLAKPMPATPAGEGGASVTDSGSATANHGGTAVSGIVNGGIKNEHHEHYHAGPASPIVWPVQIGRPPALASAFQPRESLRAQIRAARSDGSDVVLTQHSTSTAAAVDVLAGGGGVGKTQLAAWFAHHAIREQTADLVMWVTAGTEDQIIAAYARAATRLNLPGAIGADPAGDATAFCEWLHTTDRRWIIVLDDVTDAAHLQRWWPPAGGNGWTIATTRLRTAAITSSGRRRINIDVYALDESMAYLAQRLTSEGLAQLLDDQTADLTETLGHLPLALAHAAAYMINEAETCTAYLNRYTTGRQRLTELMPADAEPDAYGRPIDVTLLLNLTAANATTPIGLARPALELAALLDPAGHPDDLWTTPAITEYLTAQRNPNNASQPDEPATPVTTDQARAVVRLLHRYGLLTHTPTDGPRAVRIHALTARATRERTTTNTAVTAHAAADALKHLWPANDHTLQAAPLVQALRANTTALHTNASAALWQPDGHPLLYTVGNSLLNAGLHTTATTYWHTLTQHAHTHLGPDHPDTLTARANLAFSYWQAGRTTEAITIEEQVLTDRERILGSDHSDTIRARANLAVSYWQAGRTTEAITIQEQVLTDRERILGSDHPNTIRARGNLAASYRQAGRTNDAVTLNEQVLADSERILGPDHPATIRARGNLAVSYQQTGRTNDALTLNEQVATDRERILGPEHPDTIRARANLAASYRQAGRTSDAIPIEEQVLTDFERILGPEHPDTVTARGNLAASYGQAGRTSDAIPIEEQVLADRERILGPDHPDTLNARGNLAASCWQAGRTNDAITLLRAVVSDSERVLGPQHPSTITAIAALHTWTTSQ</sequence>
<dbReference type="AlphaFoldDB" id="A0A9Q9IMI2"/>
<protein>
    <submittedName>
        <fullName evidence="3">Tetratricopeptide repeat protein</fullName>
    </submittedName>
</protein>
<evidence type="ECO:0000313" key="3">
    <source>
        <dbReference type="EMBL" id="UWZ58892.1"/>
    </source>
</evidence>
<evidence type="ECO:0000259" key="2">
    <source>
        <dbReference type="Pfam" id="PF00931"/>
    </source>
</evidence>
<dbReference type="Gene3D" id="1.25.40.10">
    <property type="entry name" value="Tetratricopeptide repeat domain"/>
    <property type="match status" value="2"/>
</dbReference>
<organism evidence="3 4">
    <name type="scientific">Dactylosporangium aurantiacum</name>
    <dbReference type="NCBI Taxonomy" id="35754"/>
    <lineage>
        <taxon>Bacteria</taxon>
        <taxon>Bacillati</taxon>
        <taxon>Actinomycetota</taxon>
        <taxon>Actinomycetes</taxon>
        <taxon>Micromonosporales</taxon>
        <taxon>Micromonosporaceae</taxon>
        <taxon>Dactylosporangium</taxon>
    </lineage>
</organism>
<dbReference type="Pfam" id="PF13424">
    <property type="entry name" value="TPR_12"/>
    <property type="match status" value="2"/>
</dbReference>
<dbReference type="Gene3D" id="3.40.50.300">
    <property type="entry name" value="P-loop containing nucleotide triphosphate hydrolases"/>
    <property type="match status" value="1"/>
</dbReference>
<dbReference type="SUPFAM" id="SSF52540">
    <property type="entry name" value="P-loop containing nucleoside triphosphate hydrolases"/>
    <property type="match status" value="1"/>
</dbReference>
<feature type="compositionally biased region" description="Polar residues" evidence="1">
    <location>
        <begin position="20"/>
        <end position="30"/>
    </location>
</feature>
<evidence type="ECO:0000313" key="4">
    <source>
        <dbReference type="Proteomes" id="UP001058003"/>
    </source>
</evidence>
<proteinExistence type="predicted"/>
<dbReference type="InterPro" id="IPR053137">
    <property type="entry name" value="NLR-like"/>
</dbReference>
<dbReference type="SUPFAM" id="SSF48452">
    <property type="entry name" value="TPR-like"/>
    <property type="match status" value="3"/>
</dbReference>
<dbReference type="EMBL" id="CP073767">
    <property type="protein sequence ID" value="UWZ58892.1"/>
    <property type="molecule type" value="Genomic_DNA"/>
</dbReference>
<feature type="region of interest" description="Disordered" evidence="1">
    <location>
        <begin position="1"/>
        <end position="40"/>
    </location>
</feature>
<reference evidence="3" key="1">
    <citation type="submission" date="2021-04" db="EMBL/GenBank/DDBJ databases">
        <title>Dactylosporangium aurantiacum NRRL B-8018 full assembly.</title>
        <authorList>
            <person name="Hartkoorn R.C."/>
            <person name="Beaudoing E."/>
            <person name="Hot D."/>
        </authorList>
    </citation>
    <scope>NUCLEOTIDE SEQUENCE</scope>
    <source>
        <strain evidence="3">NRRL B-8018</strain>
    </source>
</reference>
<dbReference type="GO" id="GO:0043531">
    <property type="term" value="F:ADP binding"/>
    <property type="evidence" value="ECO:0007669"/>
    <property type="project" value="InterPro"/>
</dbReference>
<dbReference type="PANTHER" id="PTHR46082:SF6">
    <property type="entry name" value="AAA+ ATPASE DOMAIN-CONTAINING PROTEIN-RELATED"/>
    <property type="match status" value="1"/>
</dbReference>
<dbReference type="PANTHER" id="PTHR46082">
    <property type="entry name" value="ATP/GTP-BINDING PROTEIN-RELATED"/>
    <property type="match status" value="1"/>
</dbReference>
<gene>
    <name evidence="3" type="ORF">Daura_23630</name>
</gene>
<evidence type="ECO:0000256" key="1">
    <source>
        <dbReference type="SAM" id="MobiDB-lite"/>
    </source>
</evidence>
<dbReference type="Pfam" id="PF00931">
    <property type="entry name" value="NB-ARC"/>
    <property type="match status" value="1"/>
</dbReference>
<dbReference type="KEGG" id="daur:Daura_23630"/>